<dbReference type="Proteomes" id="UP000004263">
    <property type="component" value="Unassembled WGS sequence"/>
</dbReference>
<evidence type="ECO:0000256" key="3">
    <source>
        <dbReference type="ARBA" id="ARBA00022827"/>
    </source>
</evidence>
<evidence type="ECO:0000256" key="1">
    <source>
        <dbReference type="ARBA" id="ARBA00001974"/>
    </source>
</evidence>
<sequence>MKNIFIINAHTYYPFAEGKLNSSLIERMSEQLKSKGYDIRLQHVEDEYSVDEQVELHKWADVVIVQAPVNWMGMPWKMKKYMDEVYTQGMMGELSAGDGRSEQAPKEGYGSGGLLTGKKYMLSLTFNAPAEAFDDKAQYLFEGKSVDDLFFPSHMNFKFFAMEPLPTFACYDVMKNPEIEKDFERLTSHINDIF</sequence>
<dbReference type="PANTHER" id="PTHR46305">
    <property type="match status" value="1"/>
</dbReference>
<dbReference type="HOGENOM" id="CLU_083846_0_0_6"/>
<dbReference type="RefSeq" id="WP_007018894.1">
    <property type="nucleotide sequence ID" value="NZ_CH724119.1"/>
</dbReference>
<dbReference type="InterPro" id="IPR029039">
    <property type="entry name" value="Flavoprotein-like_sf"/>
</dbReference>
<keyword evidence="2" id="KW-0285">Flavoprotein</keyword>
<dbReference type="AlphaFoldDB" id="Q1MYY8"/>
<gene>
    <name evidence="6" type="ORF">RED65_07709</name>
</gene>
<dbReference type="InterPro" id="IPR052397">
    <property type="entry name" value="NADPH-QR_MdaB"/>
</dbReference>
<organism evidence="6 7">
    <name type="scientific">Bermanella marisrubri</name>
    <dbReference type="NCBI Taxonomy" id="207949"/>
    <lineage>
        <taxon>Bacteria</taxon>
        <taxon>Pseudomonadati</taxon>
        <taxon>Pseudomonadota</taxon>
        <taxon>Gammaproteobacteria</taxon>
        <taxon>Oceanospirillales</taxon>
        <taxon>Oceanospirillaceae</taxon>
        <taxon>Bermanella</taxon>
    </lineage>
</organism>
<protein>
    <submittedName>
        <fullName evidence="6">Flavodoxin-like fold domain protein</fullName>
    </submittedName>
</protein>
<comment type="caution">
    <text evidence="6">The sequence shown here is derived from an EMBL/GenBank/DDBJ whole genome shotgun (WGS) entry which is preliminary data.</text>
</comment>
<dbReference type="Gene3D" id="3.40.50.360">
    <property type="match status" value="1"/>
</dbReference>
<reference evidence="6 7" key="1">
    <citation type="submission" date="2006-03" db="EMBL/GenBank/DDBJ databases">
        <authorList>
            <person name="Pinhassi J."/>
            <person name="Pedros-Alio C."/>
            <person name="Ferriera S."/>
            <person name="Johnson J."/>
            <person name="Kravitz S."/>
            <person name="Halpern A."/>
            <person name="Remington K."/>
            <person name="Beeson K."/>
            <person name="Tran B."/>
            <person name="Rogers Y.-H."/>
            <person name="Friedman R."/>
            <person name="Venter J.C."/>
        </authorList>
    </citation>
    <scope>NUCLEOTIDE SEQUENCE [LARGE SCALE GENOMIC DNA]</scope>
    <source>
        <strain evidence="6 7">RED65</strain>
    </source>
</reference>
<keyword evidence="7" id="KW-1185">Reference proteome</keyword>
<evidence type="ECO:0000313" key="6">
    <source>
        <dbReference type="EMBL" id="EAT11153.1"/>
    </source>
</evidence>
<dbReference type="Pfam" id="PF02525">
    <property type="entry name" value="Flavodoxin_2"/>
    <property type="match status" value="1"/>
</dbReference>
<comment type="cofactor">
    <cofactor evidence="1">
        <name>FAD</name>
        <dbReference type="ChEBI" id="CHEBI:57692"/>
    </cofactor>
</comment>
<dbReference type="OrthoDB" id="9798454at2"/>
<name>Q1MYY8_9GAMM</name>
<dbReference type="SUPFAM" id="SSF52218">
    <property type="entry name" value="Flavoproteins"/>
    <property type="match status" value="1"/>
</dbReference>
<feature type="domain" description="Flavodoxin-like fold" evidence="5">
    <location>
        <begin position="2"/>
        <end position="185"/>
    </location>
</feature>
<evidence type="ECO:0000256" key="2">
    <source>
        <dbReference type="ARBA" id="ARBA00022630"/>
    </source>
</evidence>
<comment type="similarity">
    <text evidence="4">Belongs to the oxidoreductase MdaB family.</text>
</comment>
<dbReference type="EMBL" id="AAQH01000022">
    <property type="protein sequence ID" value="EAT11153.1"/>
    <property type="molecule type" value="Genomic_DNA"/>
</dbReference>
<proteinExistence type="inferred from homology"/>
<evidence type="ECO:0000256" key="4">
    <source>
        <dbReference type="ARBA" id="ARBA00037981"/>
    </source>
</evidence>
<dbReference type="PANTHER" id="PTHR46305:SF3">
    <property type="entry name" value="NADPH:QUINONE OXIDOREDUCTASE MDAB"/>
    <property type="match status" value="1"/>
</dbReference>
<dbReference type="InterPro" id="IPR003680">
    <property type="entry name" value="Flavodoxin_fold"/>
</dbReference>
<evidence type="ECO:0000259" key="5">
    <source>
        <dbReference type="Pfam" id="PF02525"/>
    </source>
</evidence>
<accession>Q1MYY8</accession>
<dbReference type="STRING" id="207949.RED65_07709"/>
<keyword evidence="3" id="KW-0274">FAD</keyword>
<evidence type="ECO:0000313" key="7">
    <source>
        <dbReference type="Proteomes" id="UP000004263"/>
    </source>
</evidence>